<dbReference type="PANTHER" id="PTHR30069:SF29">
    <property type="entry name" value="HEMOGLOBIN AND HEMOGLOBIN-HAPTOGLOBIN-BINDING PROTEIN 1-RELATED"/>
    <property type="match status" value="1"/>
</dbReference>
<dbReference type="SUPFAM" id="SSF56935">
    <property type="entry name" value="Porins"/>
    <property type="match status" value="1"/>
</dbReference>
<dbReference type="EMBL" id="QEKI01000003">
    <property type="protein sequence ID" value="PVY42416.1"/>
    <property type="molecule type" value="Genomic_DNA"/>
</dbReference>
<comment type="caution">
    <text evidence="5">The sequence shown here is derived from an EMBL/GenBank/DDBJ whole genome shotgun (WGS) entry which is preliminary data.</text>
</comment>
<dbReference type="Proteomes" id="UP000245466">
    <property type="component" value="Unassembled WGS sequence"/>
</dbReference>
<dbReference type="AlphaFoldDB" id="A0A2U1B157"/>
<feature type="chain" id="PRO_5015396228" evidence="3">
    <location>
        <begin position="20"/>
        <end position="929"/>
    </location>
</feature>
<sequence length="929" mass="105159">MRKLFSLLVMLIGFSQIYAQTVTGTVQSATDKSGLPGASVVMKRAASEAILTTSTDVQGAFRFERVPSGSYTLEVRYLGYDLLTRSVQVAQAPINLGVLSMQEQNTRLGEVQIIGRAPLGEQKGDTSQFNAKAFKTAPDASAEDLVTKMPGVQVQDGRIQAQGEEVRQVMIDGKRYTGEDVTSAMRNISSDMIENVQIFDAQSDQAAFSGFEDGNRLKTINFITRKDRRQGYTGKISAGYGTDDRYMAGAAINYFNNDRRITVTGLTNNINMFDFSIGETPGGGMRGRRGGWGGGSPIGIINTNNFGINYQDKWGKKMDVSANYNYSNRDIVNDQYRFRDFVSDEAGLQYTEDANNRDREDGHRLNMRLQYNINENNRLLVTPSLRVQNDEGFTGRNARTFDLNGTLSESLNRSSSDNTSFNFNNNILYSKRFGDSGRILTTNFNTSINNVDGDGFQYEQTQNFENPDRNVLRDQYIRLDRTNFSWSGGTNYSQRLGEKSRLQFEYNIGNQMRDSDRRTYDYVETAGEYADFNMPLSSTFKSDYLSQSVGPSYQYRNDKARLQLNARYEFATLDTDSQFPVDLDPLKRKFNNFLPSAEYEYKFSQSQNLTLNLRTNTNAPSVEQLQEVLDISNPLQARIGNADLDQDYQTRFNARYRNFNAETNRVFFIGMFGTMTNNYVANSVYTTNVPEGIAEGYEFRPGARLSRPVNMDGFYNVRSFFNYGQPLNFISSNFNVNGSVGYSRIPGMIDEQVNYSNNTNLGAGFNISSNISEKIDFTVSTFSSYNIVSNTLRTTQNNNFFNQNTSLRYNWILWKDLVYRTELNHQYNSGLSAGVDNSFLLWNMSLGKKIFKDKQGEISLSVNDLMNQNVSIRRNVTESYVEDVQSTVLQRFFMLTFSYNIRSYKGAPATEENLQRGPGMYRGGRPGSN</sequence>
<dbReference type="Gene3D" id="2.60.40.1120">
    <property type="entry name" value="Carboxypeptidase-like, regulatory domain"/>
    <property type="match status" value="1"/>
</dbReference>
<dbReference type="Pfam" id="PF13620">
    <property type="entry name" value="CarboxypepD_reg"/>
    <property type="match status" value="1"/>
</dbReference>
<feature type="compositionally biased region" description="Gly residues" evidence="2">
    <location>
        <begin position="920"/>
        <end position="929"/>
    </location>
</feature>
<dbReference type="GO" id="GO:0044718">
    <property type="term" value="P:siderophore transmembrane transport"/>
    <property type="evidence" value="ECO:0007669"/>
    <property type="project" value="TreeGrafter"/>
</dbReference>
<dbReference type="SUPFAM" id="SSF49464">
    <property type="entry name" value="Carboxypeptidase regulatory domain-like"/>
    <property type="match status" value="1"/>
</dbReference>
<evidence type="ECO:0000256" key="1">
    <source>
        <dbReference type="ARBA" id="ARBA00022729"/>
    </source>
</evidence>
<dbReference type="PANTHER" id="PTHR30069">
    <property type="entry name" value="TONB-DEPENDENT OUTER MEMBRANE RECEPTOR"/>
    <property type="match status" value="1"/>
</dbReference>
<gene>
    <name evidence="5" type="ORF">C8E01_103283</name>
</gene>
<evidence type="ECO:0000256" key="2">
    <source>
        <dbReference type="SAM" id="MobiDB-lite"/>
    </source>
</evidence>
<keyword evidence="1 3" id="KW-0732">Signal</keyword>
<dbReference type="Pfam" id="PF14905">
    <property type="entry name" value="OMP_b-brl_3"/>
    <property type="match status" value="1"/>
</dbReference>
<proteinExistence type="predicted"/>
<accession>A0A2U1B157</accession>
<evidence type="ECO:0000313" key="6">
    <source>
        <dbReference type="Proteomes" id="UP000245466"/>
    </source>
</evidence>
<dbReference type="Gene3D" id="2.170.130.10">
    <property type="entry name" value="TonB-dependent receptor, plug domain"/>
    <property type="match status" value="1"/>
</dbReference>
<dbReference type="InterPro" id="IPR008969">
    <property type="entry name" value="CarboxyPept-like_regulatory"/>
</dbReference>
<dbReference type="InterPro" id="IPR037066">
    <property type="entry name" value="Plug_dom_sf"/>
</dbReference>
<keyword evidence="5" id="KW-0121">Carboxypeptidase</keyword>
<keyword evidence="6" id="KW-1185">Reference proteome</keyword>
<keyword evidence="5" id="KW-0645">Protease</keyword>
<keyword evidence="5" id="KW-0378">Hydrolase</keyword>
<feature type="region of interest" description="Disordered" evidence="2">
    <location>
        <begin position="910"/>
        <end position="929"/>
    </location>
</feature>
<organism evidence="5 6">
    <name type="scientific">Pontibacter virosus</name>
    <dbReference type="NCBI Taxonomy" id="1765052"/>
    <lineage>
        <taxon>Bacteria</taxon>
        <taxon>Pseudomonadati</taxon>
        <taxon>Bacteroidota</taxon>
        <taxon>Cytophagia</taxon>
        <taxon>Cytophagales</taxon>
        <taxon>Hymenobacteraceae</taxon>
        <taxon>Pontibacter</taxon>
    </lineage>
</organism>
<evidence type="ECO:0000256" key="3">
    <source>
        <dbReference type="SAM" id="SignalP"/>
    </source>
</evidence>
<reference evidence="5 6" key="1">
    <citation type="submission" date="2018-04" db="EMBL/GenBank/DDBJ databases">
        <title>Genomic Encyclopedia of Type Strains, Phase IV (KMG-IV): sequencing the most valuable type-strain genomes for metagenomic binning, comparative biology and taxonomic classification.</title>
        <authorList>
            <person name="Goeker M."/>
        </authorList>
    </citation>
    <scope>NUCLEOTIDE SEQUENCE [LARGE SCALE GENOMIC DNA]</scope>
    <source>
        <strain evidence="5 6">DSM 100231</strain>
    </source>
</reference>
<name>A0A2U1B157_9BACT</name>
<protein>
    <submittedName>
        <fullName evidence="5">Carboxypeptidase family protein</fullName>
    </submittedName>
</protein>
<dbReference type="InterPro" id="IPR041700">
    <property type="entry name" value="OMP_b-brl_3"/>
</dbReference>
<feature type="signal peptide" evidence="3">
    <location>
        <begin position="1"/>
        <end position="19"/>
    </location>
</feature>
<dbReference type="RefSeq" id="WP_243409456.1">
    <property type="nucleotide sequence ID" value="NZ_QEKI01000003.1"/>
</dbReference>
<dbReference type="InterPro" id="IPR039426">
    <property type="entry name" value="TonB-dep_rcpt-like"/>
</dbReference>
<evidence type="ECO:0000313" key="5">
    <source>
        <dbReference type="EMBL" id="PVY42416.1"/>
    </source>
</evidence>
<dbReference type="GO" id="GO:0004180">
    <property type="term" value="F:carboxypeptidase activity"/>
    <property type="evidence" value="ECO:0007669"/>
    <property type="project" value="UniProtKB-KW"/>
</dbReference>
<dbReference type="GO" id="GO:0015344">
    <property type="term" value="F:siderophore uptake transmembrane transporter activity"/>
    <property type="evidence" value="ECO:0007669"/>
    <property type="project" value="TreeGrafter"/>
</dbReference>
<feature type="domain" description="Outer membrane protein beta-barrel" evidence="4">
    <location>
        <begin position="432"/>
        <end position="899"/>
    </location>
</feature>
<evidence type="ECO:0000259" key="4">
    <source>
        <dbReference type="Pfam" id="PF14905"/>
    </source>
</evidence>